<keyword evidence="5" id="KW-1015">Disulfide bond</keyword>
<evidence type="ECO:0000256" key="1">
    <source>
        <dbReference type="ARBA" id="ARBA00006722"/>
    </source>
</evidence>
<dbReference type="GO" id="GO:0050832">
    <property type="term" value="P:defense response to fungus"/>
    <property type="evidence" value="ECO:0007669"/>
    <property type="project" value="UniProtKB-KW"/>
</dbReference>
<dbReference type="InParanoid" id="D7TVN5"/>
<keyword evidence="8" id="KW-1185">Reference proteome</keyword>
<reference evidence="8" key="1">
    <citation type="journal article" date="2007" name="Nature">
        <title>The grapevine genome sequence suggests ancestral hexaploidization in major angiosperm phyla.</title>
        <authorList>
            <consortium name="The French-Italian Public Consortium for Grapevine Genome Characterization."/>
            <person name="Jaillon O."/>
            <person name="Aury J.-M."/>
            <person name="Noel B."/>
            <person name="Policriti A."/>
            <person name="Clepet C."/>
            <person name="Casagrande A."/>
            <person name="Choisne N."/>
            <person name="Aubourg S."/>
            <person name="Vitulo N."/>
            <person name="Jubin C."/>
            <person name="Vezzi A."/>
            <person name="Legeai F."/>
            <person name="Hugueney P."/>
            <person name="Dasilva C."/>
            <person name="Horner D."/>
            <person name="Mica E."/>
            <person name="Jublot D."/>
            <person name="Poulain J."/>
            <person name="Bruyere C."/>
            <person name="Billault A."/>
            <person name="Segurens B."/>
            <person name="Gouyvenoux M."/>
            <person name="Ugarte E."/>
            <person name="Cattonaro F."/>
            <person name="Anthouard V."/>
            <person name="Vico V."/>
            <person name="Del Fabbro C."/>
            <person name="Alaux M."/>
            <person name="Di Gaspero G."/>
            <person name="Dumas V."/>
            <person name="Felice N."/>
            <person name="Paillard S."/>
            <person name="Juman I."/>
            <person name="Moroldo M."/>
            <person name="Scalabrin S."/>
            <person name="Canaguier A."/>
            <person name="Le Clainche I."/>
            <person name="Malacrida G."/>
            <person name="Durand E."/>
            <person name="Pesole G."/>
            <person name="Laucou V."/>
            <person name="Chatelet P."/>
            <person name="Merdinoglu D."/>
            <person name="Delledonne M."/>
            <person name="Pezzotti M."/>
            <person name="Lecharny A."/>
            <person name="Scarpelli C."/>
            <person name="Artiguenave F."/>
            <person name="Pe M.E."/>
            <person name="Valle G."/>
            <person name="Morgante M."/>
            <person name="Caboche M."/>
            <person name="Adam-Blondon A.-F."/>
            <person name="Weissenbach J."/>
            <person name="Quetier F."/>
            <person name="Wincker P."/>
        </authorList>
    </citation>
    <scope>NUCLEOTIDE SEQUENCE [LARGE SCALE GENOMIC DNA]</scope>
    <source>
        <strain evidence="8">cv. Pinot noir / PN40024</strain>
    </source>
</reference>
<evidence type="ECO:0000313" key="8">
    <source>
        <dbReference type="Proteomes" id="UP000009183"/>
    </source>
</evidence>
<proteinExistence type="inferred from homology"/>
<dbReference type="Pfam" id="PF25052">
    <property type="entry name" value="AtDEF-like"/>
    <property type="match status" value="1"/>
</dbReference>
<keyword evidence="3" id="KW-0295">Fungicide</keyword>
<evidence type="ECO:0000256" key="4">
    <source>
        <dbReference type="ARBA" id="ARBA00022821"/>
    </source>
</evidence>
<evidence type="ECO:0000256" key="5">
    <source>
        <dbReference type="ARBA" id="ARBA00023157"/>
    </source>
</evidence>
<name>D7TVN5_VITVI</name>
<feature type="chain" id="PRO_5003106502" evidence="6">
    <location>
        <begin position="28"/>
        <end position="77"/>
    </location>
</feature>
<keyword evidence="2" id="KW-0929">Antimicrobial</keyword>
<dbReference type="EMBL" id="FN596251">
    <property type="protein sequence ID" value="CBI34560.3"/>
    <property type="molecule type" value="Genomic_DNA"/>
</dbReference>
<evidence type="ECO:0000256" key="3">
    <source>
        <dbReference type="ARBA" id="ARBA00022577"/>
    </source>
</evidence>
<accession>D7TVN5</accession>
<protein>
    <submittedName>
        <fullName evidence="7">Uncharacterized protein</fullName>
    </submittedName>
</protein>
<gene>
    <name evidence="7" type="ordered locus">VIT_02s0025g02280</name>
</gene>
<dbReference type="OrthoDB" id="791958at2759"/>
<dbReference type="Proteomes" id="UP000009183">
    <property type="component" value="Chromosome 2"/>
</dbReference>
<evidence type="ECO:0000256" key="2">
    <source>
        <dbReference type="ARBA" id="ARBA00022529"/>
    </source>
</evidence>
<dbReference type="AlphaFoldDB" id="D7TVN5"/>
<dbReference type="InterPro" id="IPR010851">
    <property type="entry name" value="DEFL"/>
</dbReference>
<evidence type="ECO:0000313" key="7">
    <source>
        <dbReference type="EMBL" id="CBI34560.3"/>
    </source>
</evidence>
<organism evidence="7 8">
    <name type="scientific">Vitis vinifera</name>
    <name type="common">Grape</name>
    <dbReference type="NCBI Taxonomy" id="29760"/>
    <lineage>
        <taxon>Eukaryota</taxon>
        <taxon>Viridiplantae</taxon>
        <taxon>Streptophyta</taxon>
        <taxon>Embryophyta</taxon>
        <taxon>Tracheophyta</taxon>
        <taxon>Spermatophyta</taxon>
        <taxon>Magnoliopsida</taxon>
        <taxon>eudicotyledons</taxon>
        <taxon>Gunneridae</taxon>
        <taxon>Pentapetalae</taxon>
        <taxon>rosids</taxon>
        <taxon>Vitales</taxon>
        <taxon>Vitaceae</taxon>
        <taxon>Viteae</taxon>
        <taxon>Vitis</taxon>
    </lineage>
</organism>
<feature type="signal peptide" evidence="6">
    <location>
        <begin position="1"/>
        <end position="27"/>
    </location>
</feature>
<keyword evidence="6" id="KW-0732">Signal</keyword>
<dbReference type="PANTHER" id="PTHR48224">
    <property type="entry name" value="DEFENSIN-LIKE PROTEIN 270-RELATED"/>
    <property type="match status" value="1"/>
</dbReference>
<dbReference type="GO" id="GO:0031640">
    <property type="term" value="P:killing of cells of another organism"/>
    <property type="evidence" value="ECO:0007669"/>
    <property type="project" value="UniProtKB-KW"/>
</dbReference>
<evidence type="ECO:0000256" key="6">
    <source>
        <dbReference type="SAM" id="SignalP"/>
    </source>
</evidence>
<dbReference type="HOGENOM" id="CLU_195514_0_0_1"/>
<comment type="similarity">
    <text evidence="1">Belongs to the DEFL family.</text>
</comment>
<dbReference type="PaxDb" id="29760-VIT_02s0025g02280.t01"/>
<dbReference type="PANTHER" id="PTHR48224:SF1">
    <property type="entry name" value="DEFENSIN-LIKE PROTEIN 270"/>
    <property type="match status" value="1"/>
</dbReference>
<sequence length="77" mass="7920">MGSSKLQFTSLFILSLIFLSHSLGAMAQDPGSDCDFVGSCKNKADCAKPCGAKGHSPTAVLCVPNPNGGKRCCCIIA</sequence>
<keyword evidence="4" id="KW-0611">Plant defense</keyword>